<dbReference type="OrthoDB" id="2745898at2759"/>
<keyword evidence="2" id="KW-1185">Reference proteome</keyword>
<dbReference type="EMBL" id="KN834847">
    <property type="protein sequence ID" value="KIK52159.1"/>
    <property type="molecule type" value="Genomic_DNA"/>
</dbReference>
<accession>A0A0D0BR90</accession>
<proteinExistence type="predicted"/>
<sequence>MESSECFPQEIFDLFIDQSSDSFPALKNLSLVAKSWLPQARKHLFRCLRIPRFYFYCKDQTDFEKQKEAMEKSFKHLFDTPEIKRCIKGFVIDTIRSSAGSRFGGPVGRRKVAMPLLNSPYSASPCDPVLRVDTGIDFLCFEWGAYFEPGGPPMNGSKLVEAFRKMLLLNAGVRRIYLKNAFIYLPSSGIGTWQSQLSEGLDLFECLAGFTSSLETLCLWNITFRFNLLSFIEMMGVVSTPELLERLRLTLRYRNSIYSAAAGETKVAMTRLLLGDSSEVSRNWYLEVILFENRFLVFTNLVYLALDSTQLPLFIGRPSYLCNVRHLTVFDKDADTHPDKWAYRKCRLPLPSLSSLQLIVTRYSSLITLCRVIFGLSRVELLEDGIKRPEYPGPGFYNGVSDSIGLTPAPARPRVQNLHIELDIDYSLNRSSITSALCARLDECLHSYLDFGDPELTGPVESVTVNWPDSLTHKHLPLTASTGKLRQGDGNFWWDVGQW</sequence>
<name>A0A0D0BR90_9AGAR</name>
<dbReference type="AlphaFoldDB" id="A0A0D0BR90"/>
<evidence type="ECO:0000313" key="1">
    <source>
        <dbReference type="EMBL" id="KIK52159.1"/>
    </source>
</evidence>
<dbReference type="HOGENOM" id="CLU_614016_0_0_1"/>
<protein>
    <submittedName>
        <fullName evidence="1">Uncharacterized protein</fullName>
    </submittedName>
</protein>
<organism evidence="1 2">
    <name type="scientific">Collybiopsis luxurians FD-317 M1</name>
    <dbReference type="NCBI Taxonomy" id="944289"/>
    <lineage>
        <taxon>Eukaryota</taxon>
        <taxon>Fungi</taxon>
        <taxon>Dikarya</taxon>
        <taxon>Basidiomycota</taxon>
        <taxon>Agaricomycotina</taxon>
        <taxon>Agaricomycetes</taxon>
        <taxon>Agaricomycetidae</taxon>
        <taxon>Agaricales</taxon>
        <taxon>Marasmiineae</taxon>
        <taxon>Omphalotaceae</taxon>
        <taxon>Collybiopsis</taxon>
        <taxon>Collybiopsis luxurians</taxon>
    </lineage>
</organism>
<gene>
    <name evidence="1" type="ORF">GYMLUDRAFT_77912</name>
</gene>
<dbReference type="Proteomes" id="UP000053593">
    <property type="component" value="Unassembled WGS sequence"/>
</dbReference>
<evidence type="ECO:0000313" key="2">
    <source>
        <dbReference type="Proteomes" id="UP000053593"/>
    </source>
</evidence>
<reference evidence="1 2" key="1">
    <citation type="submission" date="2014-04" db="EMBL/GenBank/DDBJ databases">
        <title>Evolutionary Origins and Diversification of the Mycorrhizal Mutualists.</title>
        <authorList>
            <consortium name="DOE Joint Genome Institute"/>
            <consortium name="Mycorrhizal Genomics Consortium"/>
            <person name="Kohler A."/>
            <person name="Kuo A."/>
            <person name="Nagy L.G."/>
            <person name="Floudas D."/>
            <person name="Copeland A."/>
            <person name="Barry K.W."/>
            <person name="Cichocki N."/>
            <person name="Veneault-Fourrey C."/>
            <person name="LaButti K."/>
            <person name="Lindquist E.A."/>
            <person name="Lipzen A."/>
            <person name="Lundell T."/>
            <person name="Morin E."/>
            <person name="Murat C."/>
            <person name="Riley R."/>
            <person name="Ohm R."/>
            <person name="Sun H."/>
            <person name="Tunlid A."/>
            <person name="Henrissat B."/>
            <person name="Grigoriev I.V."/>
            <person name="Hibbett D.S."/>
            <person name="Martin F."/>
        </authorList>
    </citation>
    <scope>NUCLEOTIDE SEQUENCE [LARGE SCALE GENOMIC DNA]</scope>
    <source>
        <strain evidence="1 2">FD-317 M1</strain>
    </source>
</reference>